<dbReference type="GO" id="GO:0007155">
    <property type="term" value="P:cell adhesion"/>
    <property type="evidence" value="ECO:0007669"/>
    <property type="project" value="InterPro"/>
</dbReference>
<comment type="caution">
    <text evidence="2">The sequence shown here is derived from an EMBL/GenBank/DDBJ whole genome shotgun (WGS) entry which is preliminary data.</text>
</comment>
<accession>A0A7K8G816</accession>
<dbReference type="Pfam" id="PF13895">
    <property type="entry name" value="Ig_2"/>
    <property type="match status" value="1"/>
</dbReference>
<dbReference type="EMBL" id="VZTJ01001150">
    <property type="protein sequence ID" value="NXC00368.1"/>
    <property type="molecule type" value="Genomic_DNA"/>
</dbReference>
<dbReference type="PROSITE" id="PS50835">
    <property type="entry name" value="IG_LIKE"/>
    <property type="match status" value="1"/>
</dbReference>
<protein>
    <submittedName>
        <fullName evidence="2">ICAM1 protein</fullName>
    </submittedName>
</protein>
<keyword evidence="3" id="KW-1185">Reference proteome</keyword>
<dbReference type="InterPro" id="IPR013783">
    <property type="entry name" value="Ig-like_fold"/>
</dbReference>
<dbReference type="InterPro" id="IPR036179">
    <property type="entry name" value="Ig-like_dom_sf"/>
</dbReference>
<dbReference type="GO" id="GO:0005886">
    <property type="term" value="C:plasma membrane"/>
    <property type="evidence" value="ECO:0007669"/>
    <property type="project" value="TreeGrafter"/>
</dbReference>
<dbReference type="AlphaFoldDB" id="A0A7K8G816"/>
<gene>
    <name evidence="2" type="primary">Icam1</name>
    <name evidence="2" type="ORF">ORTSPA_R15748</name>
</gene>
<reference evidence="2 3" key="1">
    <citation type="submission" date="2019-09" db="EMBL/GenBank/DDBJ databases">
        <title>Bird 10,000 Genomes (B10K) Project - Family phase.</title>
        <authorList>
            <person name="Zhang G."/>
        </authorList>
    </citation>
    <scope>NUCLEOTIDE SEQUENCE [LARGE SCALE GENOMIC DNA]</scope>
    <source>
        <strain evidence="2">B10K-DU-029-32</strain>
        <tissue evidence="2">Liver or heart</tissue>
    </source>
</reference>
<dbReference type="Proteomes" id="UP000526602">
    <property type="component" value="Unassembled WGS sequence"/>
</dbReference>
<evidence type="ECO:0000259" key="1">
    <source>
        <dbReference type="PROSITE" id="PS50835"/>
    </source>
</evidence>
<dbReference type="InterPro" id="IPR047012">
    <property type="entry name" value="ICAM_VCAM"/>
</dbReference>
<feature type="non-terminal residue" evidence="2">
    <location>
        <position position="1"/>
    </location>
</feature>
<organism evidence="2 3">
    <name type="scientific">Orthonyx spaldingii</name>
    <name type="common">Chowchilla</name>
    <dbReference type="NCBI Taxonomy" id="38397"/>
    <lineage>
        <taxon>Eukaryota</taxon>
        <taxon>Metazoa</taxon>
        <taxon>Chordata</taxon>
        <taxon>Craniata</taxon>
        <taxon>Vertebrata</taxon>
        <taxon>Euteleostomi</taxon>
        <taxon>Archelosauria</taxon>
        <taxon>Archosauria</taxon>
        <taxon>Dinosauria</taxon>
        <taxon>Saurischia</taxon>
        <taxon>Theropoda</taxon>
        <taxon>Coelurosauria</taxon>
        <taxon>Aves</taxon>
        <taxon>Neognathae</taxon>
        <taxon>Neoaves</taxon>
        <taxon>Telluraves</taxon>
        <taxon>Australaves</taxon>
        <taxon>Passeriformes</taxon>
        <taxon>Corvoidea</taxon>
        <taxon>Orthonychidae</taxon>
        <taxon>Orthonyx</taxon>
    </lineage>
</organism>
<name>A0A7K8G816_ORTSP</name>
<evidence type="ECO:0000313" key="2">
    <source>
        <dbReference type="EMBL" id="NXC00368.1"/>
    </source>
</evidence>
<dbReference type="FunFam" id="2.60.40.10:FF:000641">
    <property type="entry name" value="Intercellular adhesion molecule 1"/>
    <property type="match status" value="1"/>
</dbReference>
<dbReference type="PANTHER" id="PTHR13771">
    <property type="entry name" value="INTERCELLULAR ADHESION MOLECULE"/>
    <property type="match status" value="1"/>
</dbReference>
<proteinExistence type="predicted"/>
<feature type="non-terminal residue" evidence="2">
    <location>
        <position position="131"/>
    </location>
</feature>
<feature type="domain" description="Ig-like" evidence="1">
    <location>
        <begin position="53"/>
        <end position="127"/>
    </location>
</feature>
<dbReference type="SUPFAM" id="SSF48726">
    <property type="entry name" value="Immunoglobulin"/>
    <property type="match status" value="1"/>
</dbReference>
<dbReference type="Gene3D" id="2.60.40.10">
    <property type="entry name" value="Immunoglobulins"/>
    <property type="match status" value="1"/>
</dbReference>
<sequence>HPSFSLPPTWLFPVPIPAFPCPYPGFPCPYPGFSLSLSRLFPVHIPAFPAAKPRLDNEGCPRQQNWTEGQKENLTCQAEGRPKPEVKCFKDGHFFKAGIAYDVNLTSAGTYLCQATNAVGTAERNVTIWVQ</sequence>
<dbReference type="GO" id="GO:0005178">
    <property type="term" value="F:integrin binding"/>
    <property type="evidence" value="ECO:0007669"/>
    <property type="project" value="InterPro"/>
</dbReference>
<dbReference type="PANTHER" id="PTHR13771:SF3">
    <property type="entry name" value="INTERCELLULAR ADHESION MOLECULE 2"/>
    <property type="match status" value="1"/>
</dbReference>
<dbReference type="InterPro" id="IPR007110">
    <property type="entry name" value="Ig-like_dom"/>
</dbReference>
<evidence type="ECO:0000313" key="3">
    <source>
        <dbReference type="Proteomes" id="UP000526602"/>
    </source>
</evidence>